<sequence length="50" mass="5789">MQSIFLTIVKFPRWSNTDDELLRPMPGSAQENCLKMTIQHGDDIQIRKGK</sequence>
<name>A0A8S4QIG4_9NEOP</name>
<dbReference type="Proteomes" id="UP000838756">
    <property type="component" value="Unassembled WGS sequence"/>
</dbReference>
<accession>A0A8S4QIG4</accession>
<feature type="non-terminal residue" evidence="1">
    <location>
        <position position="50"/>
    </location>
</feature>
<keyword evidence="2" id="KW-1185">Reference proteome</keyword>
<comment type="caution">
    <text evidence="1">The sequence shown here is derived from an EMBL/GenBank/DDBJ whole genome shotgun (WGS) entry which is preliminary data.</text>
</comment>
<gene>
    <name evidence="1" type="primary">jg5971</name>
    <name evidence="1" type="ORF">PAEG_LOCUS3224</name>
</gene>
<evidence type="ECO:0000313" key="2">
    <source>
        <dbReference type="Proteomes" id="UP000838756"/>
    </source>
</evidence>
<protein>
    <submittedName>
        <fullName evidence="1">Jg5971 protein</fullName>
    </submittedName>
</protein>
<organism evidence="1 2">
    <name type="scientific">Pararge aegeria aegeria</name>
    <dbReference type="NCBI Taxonomy" id="348720"/>
    <lineage>
        <taxon>Eukaryota</taxon>
        <taxon>Metazoa</taxon>
        <taxon>Ecdysozoa</taxon>
        <taxon>Arthropoda</taxon>
        <taxon>Hexapoda</taxon>
        <taxon>Insecta</taxon>
        <taxon>Pterygota</taxon>
        <taxon>Neoptera</taxon>
        <taxon>Endopterygota</taxon>
        <taxon>Lepidoptera</taxon>
        <taxon>Glossata</taxon>
        <taxon>Ditrysia</taxon>
        <taxon>Papilionoidea</taxon>
        <taxon>Nymphalidae</taxon>
        <taxon>Satyrinae</taxon>
        <taxon>Satyrini</taxon>
        <taxon>Parargina</taxon>
        <taxon>Pararge</taxon>
    </lineage>
</organism>
<evidence type="ECO:0000313" key="1">
    <source>
        <dbReference type="EMBL" id="CAH2211407.1"/>
    </source>
</evidence>
<dbReference type="EMBL" id="CAKXAJ010010148">
    <property type="protein sequence ID" value="CAH2211407.1"/>
    <property type="molecule type" value="Genomic_DNA"/>
</dbReference>
<proteinExistence type="predicted"/>
<dbReference type="AlphaFoldDB" id="A0A8S4QIG4"/>
<reference evidence="1" key="1">
    <citation type="submission" date="2022-03" db="EMBL/GenBank/DDBJ databases">
        <authorList>
            <person name="Lindestad O."/>
        </authorList>
    </citation>
    <scope>NUCLEOTIDE SEQUENCE</scope>
</reference>